<accession>A0ABP9EZW9</accession>
<proteinExistence type="predicted"/>
<keyword evidence="2" id="KW-1185">Reference proteome</keyword>
<evidence type="ECO:0000313" key="1">
    <source>
        <dbReference type="EMBL" id="GAA4889557.1"/>
    </source>
</evidence>
<name>A0ABP9EZW9_9ACTN</name>
<dbReference type="Proteomes" id="UP001501521">
    <property type="component" value="Unassembled WGS sequence"/>
</dbReference>
<dbReference type="RefSeq" id="WP_345577779.1">
    <property type="nucleotide sequence ID" value="NZ_BAABLV010000005.1"/>
</dbReference>
<comment type="caution">
    <text evidence="1">The sequence shown here is derived from an EMBL/GenBank/DDBJ whole genome shotgun (WGS) entry which is preliminary data.</text>
</comment>
<dbReference type="EMBL" id="BAABLV010000005">
    <property type="protein sequence ID" value="GAA4889557.1"/>
    <property type="molecule type" value="Genomic_DNA"/>
</dbReference>
<protein>
    <submittedName>
        <fullName evidence="1">Uncharacterized protein</fullName>
    </submittedName>
</protein>
<reference evidence="2" key="1">
    <citation type="journal article" date="2019" name="Int. J. Syst. Evol. Microbiol.">
        <title>The Global Catalogue of Microorganisms (GCM) 10K type strain sequencing project: providing services to taxonomists for standard genome sequencing and annotation.</title>
        <authorList>
            <consortium name="The Broad Institute Genomics Platform"/>
            <consortium name="The Broad Institute Genome Sequencing Center for Infectious Disease"/>
            <person name="Wu L."/>
            <person name="Ma J."/>
        </authorList>
    </citation>
    <scope>NUCLEOTIDE SEQUENCE [LARGE SCALE GENOMIC DNA]</scope>
    <source>
        <strain evidence="2">JCM 19125</strain>
    </source>
</reference>
<organism evidence="1 2">
    <name type="scientific">Tessaracoccus lubricantis</name>
    <dbReference type="NCBI Taxonomy" id="545543"/>
    <lineage>
        <taxon>Bacteria</taxon>
        <taxon>Bacillati</taxon>
        <taxon>Actinomycetota</taxon>
        <taxon>Actinomycetes</taxon>
        <taxon>Propionibacteriales</taxon>
        <taxon>Propionibacteriaceae</taxon>
        <taxon>Tessaracoccus</taxon>
    </lineage>
</organism>
<gene>
    <name evidence="1" type="ORF">GCM10025789_02470</name>
</gene>
<sequence>MKRRKPLPPWVKVQARVADDTEAKVRALFARHERGELNRSELVVELAVLLRTSVAVAILLADKYTAMELDKLPGGWVPADDEDADEVILQELHDAYPDEVDEDHRAAVLGALVVVGRAVTLDALQQGRTQALKGQDVRHWRRSPEPGACEVCHDLADGIVSIDQVMWTHRGCGCGQEPVLPTDND</sequence>
<evidence type="ECO:0000313" key="2">
    <source>
        <dbReference type="Proteomes" id="UP001501521"/>
    </source>
</evidence>